<feature type="transmembrane region" description="Helical" evidence="1">
    <location>
        <begin position="605"/>
        <end position="624"/>
    </location>
</feature>
<reference evidence="3" key="1">
    <citation type="journal article" date="2019" name="Int. J. Syst. Evol. Microbiol.">
        <title>The Global Catalogue of Microorganisms (GCM) 10K type strain sequencing project: providing services to taxonomists for standard genome sequencing and annotation.</title>
        <authorList>
            <consortium name="The Broad Institute Genomics Platform"/>
            <consortium name="The Broad Institute Genome Sequencing Center for Infectious Disease"/>
            <person name="Wu L."/>
            <person name="Ma J."/>
        </authorList>
    </citation>
    <scope>NUCLEOTIDE SEQUENCE [LARGE SCALE GENOMIC DNA]</scope>
    <source>
        <strain evidence="3">TBRC 5832</strain>
    </source>
</reference>
<feature type="transmembrane region" description="Helical" evidence="1">
    <location>
        <begin position="447"/>
        <end position="467"/>
    </location>
</feature>
<sequence>MKWRHILQVIIGLLVVPTLVNIGTGGSGPSWLTPPRQLLWPIAVACVAAILTLEAWERRAGRDRISVRHPNDPRNVELALAQVKRYVEARQRGSLGERMRIALALDERPDAVRQPSHLVQRIGGDEFRLSADIMIADVFGRLDESMLILGVPGAGKTTQLLDLAAELVTRAGSATEPSVPVLLDLVDWETARLDSRPLRRGGGSGRESFSDWLVSSIAVRYRIPPEIGRLWLAENRFTLLLDGLDEVSAASRTRCVAEINALEGVTRIAVCSREAEYAELTARLRLQGAVVIRPLDRETVQRYLTEVSPALAGVIATLDADEELWALLTTPLMLAVMVLARVGETGPIEPEAVEPTARRGQLFDAYVVEVLARRRSGEIRDAERALRSIRMLAVACVELDTGVQVLKKFEPIDKALPRQVLDVFAFLTPFAALGAGLAWAAATAVTINGFAGLVVAVIGILFLANSNWTRMPRSPNRPLLGGVLLFYLAAPAVLAAMVVVLADQTAVSIRIVGTSFVGLIALGAFLAGLWETDSTRRSTLGEQCAVIAIGSAAVGAAYLSGSWPVLCLAWISGGILGGFLVFGVTDIDIKPRHGHRRKSLVRWPLIGYVALATPLLYFLPAQWTAPPWEVYVGILIGIGLGLMAGVMASLLGENLRVMTAVAIAGELVPWRRRFLRFAVDRSLLMRTDGEYRFIHLLIRDHLATCDPARLAKAVERRRAEV</sequence>
<evidence type="ECO:0000256" key="1">
    <source>
        <dbReference type="SAM" id="Phobius"/>
    </source>
</evidence>
<proteinExistence type="predicted"/>
<evidence type="ECO:0000313" key="3">
    <source>
        <dbReference type="Proteomes" id="UP001595867"/>
    </source>
</evidence>
<protein>
    <submittedName>
        <fullName evidence="2">NACHT domain-containing protein</fullName>
    </submittedName>
</protein>
<comment type="caution">
    <text evidence="2">The sequence shown here is derived from an EMBL/GenBank/DDBJ whole genome shotgun (WGS) entry which is preliminary data.</text>
</comment>
<keyword evidence="1" id="KW-1133">Transmembrane helix</keyword>
<gene>
    <name evidence="2" type="ORF">ACFO0C_46785</name>
</gene>
<keyword evidence="3" id="KW-1185">Reference proteome</keyword>
<feature type="transmembrane region" description="Helical" evidence="1">
    <location>
        <begin position="563"/>
        <end position="584"/>
    </location>
</feature>
<dbReference type="SUPFAM" id="SSF52540">
    <property type="entry name" value="P-loop containing nucleoside triphosphate hydrolases"/>
    <property type="match status" value="1"/>
</dbReference>
<accession>A0ABV8J7M8</accession>
<keyword evidence="1" id="KW-0812">Transmembrane</keyword>
<feature type="transmembrane region" description="Helical" evidence="1">
    <location>
        <begin position="630"/>
        <end position="651"/>
    </location>
</feature>
<keyword evidence="1" id="KW-0472">Membrane</keyword>
<dbReference type="InterPro" id="IPR027417">
    <property type="entry name" value="P-loop_NTPase"/>
</dbReference>
<dbReference type="EMBL" id="JBHSBL010000037">
    <property type="protein sequence ID" value="MFC4072482.1"/>
    <property type="molecule type" value="Genomic_DNA"/>
</dbReference>
<dbReference type="RefSeq" id="WP_378073357.1">
    <property type="nucleotide sequence ID" value="NZ_JBHSBL010000037.1"/>
</dbReference>
<feature type="transmembrane region" description="Helical" evidence="1">
    <location>
        <begin position="507"/>
        <end position="528"/>
    </location>
</feature>
<evidence type="ECO:0000313" key="2">
    <source>
        <dbReference type="EMBL" id="MFC4072482.1"/>
    </source>
</evidence>
<feature type="transmembrane region" description="Helical" evidence="1">
    <location>
        <begin position="540"/>
        <end position="557"/>
    </location>
</feature>
<name>A0ABV8J7M8_9ACTN</name>
<feature type="transmembrane region" description="Helical" evidence="1">
    <location>
        <begin position="479"/>
        <end position="501"/>
    </location>
</feature>
<dbReference type="Gene3D" id="3.40.50.300">
    <property type="entry name" value="P-loop containing nucleotide triphosphate hydrolases"/>
    <property type="match status" value="1"/>
</dbReference>
<dbReference type="Proteomes" id="UP001595867">
    <property type="component" value="Unassembled WGS sequence"/>
</dbReference>
<organism evidence="2 3">
    <name type="scientific">Actinoplanes subglobosus</name>
    <dbReference type="NCBI Taxonomy" id="1547892"/>
    <lineage>
        <taxon>Bacteria</taxon>
        <taxon>Bacillati</taxon>
        <taxon>Actinomycetota</taxon>
        <taxon>Actinomycetes</taxon>
        <taxon>Micromonosporales</taxon>
        <taxon>Micromonosporaceae</taxon>
        <taxon>Actinoplanes</taxon>
    </lineage>
</organism>
<feature type="transmembrane region" description="Helical" evidence="1">
    <location>
        <begin position="420"/>
        <end position="441"/>
    </location>
</feature>
<feature type="transmembrane region" description="Helical" evidence="1">
    <location>
        <begin position="38"/>
        <end position="56"/>
    </location>
</feature>